<dbReference type="RefSeq" id="WP_203770592.1">
    <property type="nucleotide sequence ID" value="NZ_BOMQ01000051.1"/>
</dbReference>
<evidence type="ECO:0000256" key="1">
    <source>
        <dbReference type="ARBA" id="ARBA00010641"/>
    </source>
</evidence>
<evidence type="ECO:0000256" key="3">
    <source>
        <dbReference type="ARBA" id="ARBA00023082"/>
    </source>
</evidence>
<evidence type="ECO:0000313" key="9">
    <source>
        <dbReference type="Proteomes" id="UP000647172"/>
    </source>
</evidence>
<dbReference type="InterPro" id="IPR013324">
    <property type="entry name" value="RNA_pol_sigma_r3/r4-like"/>
</dbReference>
<dbReference type="Pfam" id="PF04545">
    <property type="entry name" value="Sigma70_r4"/>
    <property type="match status" value="1"/>
</dbReference>
<dbReference type="Gene3D" id="1.10.1740.10">
    <property type="match status" value="1"/>
</dbReference>
<sequence>MGAEADDADGFARDRLDSLRRFAYLVCGSAAEADDLAQVAVVEVWRRWESVRTDPEAYARRVIVTRNISRWRRWWREVPSVLADRDGEDPARRRVTDPALWDALHALGQPERTVVVLHVLFRYTFDEIAAMSGEPRGTVSSRYSRALRALRRHLSARAGAEPDHDWLVRLTP</sequence>
<keyword evidence="8" id="KW-0240">DNA-directed RNA polymerase</keyword>
<keyword evidence="4" id="KW-0238">DNA-binding</keyword>
<dbReference type="GO" id="GO:0006352">
    <property type="term" value="P:DNA-templated transcription initiation"/>
    <property type="evidence" value="ECO:0007669"/>
    <property type="project" value="InterPro"/>
</dbReference>
<organism evidence="8 9">
    <name type="scientific">Actinoplanes nipponensis</name>
    <dbReference type="NCBI Taxonomy" id="135950"/>
    <lineage>
        <taxon>Bacteria</taxon>
        <taxon>Bacillati</taxon>
        <taxon>Actinomycetota</taxon>
        <taxon>Actinomycetes</taxon>
        <taxon>Micromonosporales</taxon>
        <taxon>Micromonosporaceae</taxon>
        <taxon>Actinoplanes</taxon>
    </lineage>
</organism>
<dbReference type="Proteomes" id="UP000647172">
    <property type="component" value="Unassembled WGS sequence"/>
</dbReference>
<dbReference type="InterPro" id="IPR036388">
    <property type="entry name" value="WH-like_DNA-bd_sf"/>
</dbReference>
<protein>
    <submittedName>
        <fullName evidence="8">DNA-directed RNA polymerase sigma-70 factor</fullName>
    </submittedName>
</protein>
<gene>
    <name evidence="8" type="ORF">Ani05nite_42180</name>
</gene>
<dbReference type="PANTHER" id="PTHR43133:SF50">
    <property type="entry name" value="ECF RNA POLYMERASE SIGMA FACTOR SIGM"/>
    <property type="match status" value="1"/>
</dbReference>
<dbReference type="SUPFAM" id="SSF88946">
    <property type="entry name" value="Sigma2 domain of RNA polymerase sigma factors"/>
    <property type="match status" value="1"/>
</dbReference>
<dbReference type="Pfam" id="PF04542">
    <property type="entry name" value="Sigma70_r2"/>
    <property type="match status" value="1"/>
</dbReference>
<name>A0A919JGQ1_9ACTN</name>
<feature type="domain" description="RNA polymerase sigma-70 region 2" evidence="6">
    <location>
        <begin position="15"/>
        <end position="76"/>
    </location>
</feature>
<keyword evidence="2" id="KW-0805">Transcription regulation</keyword>
<feature type="domain" description="RNA polymerase sigma-70 region 4" evidence="7">
    <location>
        <begin position="103"/>
        <end position="151"/>
    </location>
</feature>
<dbReference type="GO" id="GO:0000428">
    <property type="term" value="C:DNA-directed RNA polymerase complex"/>
    <property type="evidence" value="ECO:0007669"/>
    <property type="project" value="UniProtKB-KW"/>
</dbReference>
<dbReference type="InterPro" id="IPR014284">
    <property type="entry name" value="RNA_pol_sigma-70_dom"/>
</dbReference>
<dbReference type="AlphaFoldDB" id="A0A919JGQ1"/>
<evidence type="ECO:0000313" key="8">
    <source>
        <dbReference type="EMBL" id="GIE50684.1"/>
    </source>
</evidence>
<dbReference type="InterPro" id="IPR013325">
    <property type="entry name" value="RNA_pol_sigma_r2"/>
</dbReference>
<keyword evidence="9" id="KW-1185">Reference proteome</keyword>
<dbReference type="GO" id="GO:0003677">
    <property type="term" value="F:DNA binding"/>
    <property type="evidence" value="ECO:0007669"/>
    <property type="project" value="UniProtKB-KW"/>
</dbReference>
<comment type="similarity">
    <text evidence="1">Belongs to the sigma-70 factor family. ECF subfamily.</text>
</comment>
<evidence type="ECO:0000256" key="4">
    <source>
        <dbReference type="ARBA" id="ARBA00023125"/>
    </source>
</evidence>
<keyword evidence="5" id="KW-0804">Transcription</keyword>
<dbReference type="PANTHER" id="PTHR43133">
    <property type="entry name" value="RNA POLYMERASE ECF-TYPE SIGMA FACTO"/>
    <property type="match status" value="1"/>
</dbReference>
<evidence type="ECO:0000259" key="6">
    <source>
        <dbReference type="Pfam" id="PF04542"/>
    </source>
</evidence>
<dbReference type="InterPro" id="IPR007627">
    <property type="entry name" value="RNA_pol_sigma70_r2"/>
</dbReference>
<dbReference type="InterPro" id="IPR007630">
    <property type="entry name" value="RNA_pol_sigma70_r4"/>
</dbReference>
<keyword evidence="3" id="KW-0731">Sigma factor</keyword>
<dbReference type="Gene3D" id="1.10.10.10">
    <property type="entry name" value="Winged helix-like DNA-binding domain superfamily/Winged helix DNA-binding domain"/>
    <property type="match status" value="1"/>
</dbReference>
<proteinExistence type="inferred from homology"/>
<evidence type="ECO:0000259" key="7">
    <source>
        <dbReference type="Pfam" id="PF04545"/>
    </source>
</evidence>
<accession>A0A919JGQ1</accession>
<dbReference type="NCBIfam" id="TIGR02937">
    <property type="entry name" value="sigma70-ECF"/>
    <property type="match status" value="1"/>
</dbReference>
<dbReference type="InterPro" id="IPR039425">
    <property type="entry name" value="RNA_pol_sigma-70-like"/>
</dbReference>
<evidence type="ECO:0000256" key="2">
    <source>
        <dbReference type="ARBA" id="ARBA00023015"/>
    </source>
</evidence>
<dbReference type="SUPFAM" id="SSF88659">
    <property type="entry name" value="Sigma3 and sigma4 domains of RNA polymerase sigma factors"/>
    <property type="match status" value="1"/>
</dbReference>
<dbReference type="EMBL" id="BOMQ01000051">
    <property type="protein sequence ID" value="GIE50684.1"/>
    <property type="molecule type" value="Genomic_DNA"/>
</dbReference>
<comment type="caution">
    <text evidence="8">The sequence shown here is derived from an EMBL/GenBank/DDBJ whole genome shotgun (WGS) entry which is preliminary data.</text>
</comment>
<dbReference type="GO" id="GO:0016987">
    <property type="term" value="F:sigma factor activity"/>
    <property type="evidence" value="ECO:0007669"/>
    <property type="project" value="UniProtKB-KW"/>
</dbReference>
<reference evidence="8" key="1">
    <citation type="submission" date="2021-01" db="EMBL/GenBank/DDBJ databases">
        <title>Whole genome shotgun sequence of Actinoplanes nipponensis NBRC 14063.</title>
        <authorList>
            <person name="Komaki H."/>
            <person name="Tamura T."/>
        </authorList>
    </citation>
    <scope>NUCLEOTIDE SEQUENCE</scope>
    <source>
        <strain evidence="8">NBRC 14063</strain>
    </source>
</reference>
<evidence type="ECO:0000256" key="5">
    <source>
        <dbReference type="ARBA" id="ARBA00023163"/>
    </source>
</evidence>